<evidence type="ECO:0000313" key="1">
    <source>
        <dbReference type="EMBL" id="KAK7024537.1"/>
    </source>
</evidence>
<organism evidence="1 2">
    <name type="scientific">Paramarasmius palmivorus</name>
    <dbReference type="NCBI Taxonomy" id="297713"/>
    <lineage>
        <taxon>Eukaryota</taxon>
        <taxon>Fungi</taxon>
        <taxon>Dikarya</taxon>
        <taxon>Basidiomycota</taxon>
        <taxon>Agaricomycotina</taxon>
        <taxon>Agaricomycetes</taxon>
        <taxon>Agaricomycetidae</taxon>
        <taxon>Agaricales</taxon>
        <taxon>Marasmiineae</taxon>
        <taxon>Marasmiaceae</taxon>
        <taxon>Paramarasmius</taxon>
    </lineage>
</organism>
<gene>
    <name evidence="1" type="ORF">VNI00_016212</name>
</gene>
<dbReference type="AlphaFoldDB" id="A0AAW0BD33"/>
<accession>A0AAW0BD33</accession>
<name>A0AAW0BD33_9AGAR</name>
<sequence>MSSISRSLMHFQEFRLDLCGSQEHRSPDATRTTLYYDVAVIVMRMRLADGISQKENIMNYLLVSKDYISQLRLVLYRSVRLRTARTLALFHRTICTVPFIRQYVRKLSITLFTTSSYQYCLYLDANFRRVPQQVSAVLLGVAPHLTSLVLLVPIHPEILYGFRSNAYPLLRTLRIFHNYLLEPKLCIWYQAQLRGWYHYVENGRRTGRRPRLTAVNIPNSPWPVLRQVSIDFDPDTPHFDCPLYDFRYMDTVTEVFFRLVEEEGWEFNLDHYLLFIDPPINAEVIALMWNAMCSPEAEEDITYLFHPNTVIPVLADPKTHVLPMEEGMEFFNRLTFVTPNAVNSAAFWKKAKAFIRGRLVRGGAGLQRPNSKRLVRVVEAA</sequence>
<comment type="caution">
    <text evidence="1">The sequence shown here is derived from an EMBL/GenBank/DDBJ whole genome shotgun (WGS) entry which is preliminary data.</text>
</comment>
<dbReference type="Proteomes" id="UP001383192">
    <property type="component" value="Unassembled WGS sequence"/>
</dbReference>
<protein>
    <submittedName>
        <fullName evidence="1">Uncharacterized protein</fullName>
    </submittedName>
</protein>
<dbReference type="EMBL" id="JAYKXP010000121">
    <property type="protein sequence ID" value="KAK7024537.1"/>
    <property type="molecule type" value="Genomic_DNA"/>
</dbReference>
<evidence type="ECO:0000313" key="2">
    <source>
        <dbReference type="Proteomes" id="UP001383192"/>
    </source>
</evidence>
<keyword evidence="2" id="KW-1185">Reference proteome</keyword>
<proteinExistence type="predicted"/>
<reference evidence="1 2" key="1">
    <citation type="submission" date="2024-01" db="EMBL/GenBank/DDBJ databases">
        <title>A draft genome for a cacao thread blight-causing isolate of Paramarasmius palmivorus.</title>
        <authorList>
            <person name="Baruah I.K."/>
            <person name="Bukari Y."/>
            <person name="Amoako-Attah I."/>
            <person name="Meinhardt L.W."/>
            <person name="Bailey B.A."/>
            <person name="Cohen S.P."/>
        </authorList>
    </citation>
    <scope>NUCLEOTIDE SEQUENCE [LARGE SCALE GENOMIC DNA]</scope>
    <source>
        <strain evidence="1 2">GH-12</strain>
    </source>
</reference>